<reference evidence="3" key="1">
    <citation type="journal article" date="2014" name="Proc. Natl. Acad. Sci. U.S.A.">
        <title>Extensive sampling of basidiomycete genomes demonstrates inadequacy of the white-rot/brown-rot paradigm for wood decay fungi.</title>
        <authorList>
            <person name="Riley R."/>
            <person name="Salamov A.A."/>
            <person name="Brown D.W."/>
            <person name="Nagy L.G."/>
            <person name="Floudas D."/>
            <person name="Held B.W."/>
            <person name="Levasseur A."/>
            <person name="Lombard V."/>
            <person name="Morin E."/>
            <person name="Otillar R."/>
            <person name="Lindquist E.A."/>
            <person name="Sun H."/>
            <person name="LaButti K.M."/>
            <person name="Schmutz J."/>
            <person name="Jabbour D."/>
            <person name="Luo H."/>
            <person name="Baker S.E."/>
            <person name="Pisabarro A.G."/>
            <person name="Walton J.D."/>
            <person name="Blanchette R.A."/>
            <person name="Henrissat B."/>
            <person name="Martin F."/>
            <person name="Cullen D."/>
            <person name="Hibbett D.S."/>
            <person name="Grigoriev I.V."/>
        </authorList>
    </citation>
    <scope>NUCLEOTIDE SEQUENCE [LARGE SCALE GENOMIC DNA]</scope>
    <source>
        <strain evidence="3">MUCL 33604</strain>
    </source>
</reference>
<protein>
    <submittedName>
        <fullName evidence="2">Uncharacterized protein</fullName>
    </submittedName>
</protein>
<evidence type="ECO:0000256" key="1">
    <source>
        <dbReference type="SAM" id="Phobius"/>
    </source>
</evidence>
<keyword evidence="3" id="KW-1185">Reference proteome</keyword>
<dbReference type="Proteomes" id="UP000027265">
    <property type="component" value="Unassembled WGS sequence"/>
</dbReference>
<dbReference type="EMBL" id="KL197712">
    <property type="protein sequence ID" value="KDQ61794.1"/>
    <property type="molecule type" value="Genomic_DNA"/>
</dbReference>
<organism evidence="2 3">
    <name type="scientific">Jaapia argillacea MUCL 33604</name>
    <dbReference type="NCBI Taxonomy" id="933084"/>
    <lineage>
        <taxon>Eukaryota</taxon>
        <taxon>Fungi</taxon>
        <taxon>Dikarya</taxon>
        <taxon>Basidiomycota</taxon>
        <taxon>Agaricomycotina</taxon>
        <taxon>Agaricomycetes</taxon>
        <taxon>Agaricomycetidae</taxon>
        <taxon>Jaapiales</taxon>
        <taxon>Jaapiaceae</taxon>
        <taxon>Jaapia</taxon>
    </lineage>
</organism>
<proteinExistence type="predicted"/>
<dbReference type="HOGENOM" id="CLU_1643955_0_0_1"/>
<accession>A0A067Q471</accession>
<keyword evidence="1" id="KW-0472">Membrane</keyword>
<keyword evidence="1" id="KW-0812">Transmembrane</keyword>
<name>A0A067Q471_9AGAM</name>
<dbReference type="InParanoid" id="A0A067Q471"/>
<evidence type="ECO:0000313" key="3">
    <source>
        <dbReference type="Proteomes" id="UP000027265"/>
    </source>
</evidence>
<evidence type="ECO:0000313" key="2">
    <source>
        <dbReference type="EMBL" id="KDQ61794.1"/>
    </source>
</evidence>
<gene>
    <name evidence="2" type="ORF">JAAARDRAFT_522504</name>
</gene>
<feature type="transmembrane region" description="Helical" evidence="1">
    <location>
        <begin position="30"/>
        <end position="48"/>
    </location>
</feature>
<dbReference type="AlphaFoldDB" id="A0A067Q471"/>
<keyword evidence="1" id="KW-1133">Transmembrane helix</keyword>
<sequence>MRASNNLFAFLIVILSRRYSSFYLHFSGYWMLSWVLRMLFFSLSVFVCSSHDICTIRITLTHSVSISIAALVVDVLEYNGTQWNAIITVFTPVGTFWRISEAQAQSWTCICFTDENNDPLILCCAGRYEHGHERPSINVMNLVILFLVPTRHEGTEAPTSP</sequence>